<evidence type="ECO:0000313" key="4">
    <source>
        <dbReference type="EMBL" id="MBM9507768.1"/>
    </source>
</evidence>
<organism evidence="4 5">
    <name type="scientific">Actinacidiphila acididurans</name>
    <dbReference type="NCBI Taxonomy" id="2784346"/>
    <lineage>
        <taxon>Bacteria</taxon>
        <taxon>Bacillati</taxon>
        <taxon>Actinomycetota</taxon>
        <taxon>Actinomycetes</taxon>
        <taxon>Kitasatosporales</taxon>
        <taxon>Streptomycetaceae</taxon>
        <taxon>Actinacidiphila</taxon>
    </lineage>
</organism>
<dbReference type="RefSeq" id="WP_205359632.1">
    <property type="nucleotide sequence ID" value="NZ_JADKYB010000014.1"/>
</dbReference>
<dbReference type="SUPFAM" id="SSF55331">
    <property type="entry name" value="Tautomerase/MIF"/>
    <property type="match status" value="1"/>
</dbReference>
<dbReference type="PANTHER" id="PTHR35530:SF2">
    <property type="entry name" value="BSL4019 PROTEIN"/>
    <property type="match status" value="1"/>
</dbReference>
<dbReference type="NCBIfam" id="NF041920">
    <property type="entry name" value="DmpI"/>
    <property type="match status" value="1"/>
</dbReference>
<evidence type="ECO:0000256" key="1">
    <source>
        <dbReference type="ARBA" id="ARBA00006723"/>
    </source>
</evidence>
<dbReference type="PANTHER" id="PTHR35530">
    <property type="entry name" value="TAUTOMERASE-RELATED"/>
    <property type="match status" value="1"/>
</dbReference>
<dbReference type="Pfam" id="PF01361">
    <property type="entry name" value="Tautomerase"/>
    <property type="match status" value="1"/>
</dbReference>
<dbReference type="EMBL" id="JADKYB010000014">
    <property type="protein sequence ID" value="MBM9507768.1"/>
    <property type="molecule type" value="Genomic_DNA"/>
</dbReference>
<accession>A0ABS2TWP0</accession>
<dbReference type="Proteomes" id="UP000749040">
    <property type="component" value="Unassembled WGS sequence"/>
</dbReference>
<comment type="similarity">
    <text evidence="1">Belongs to the 4-oxalocrotonate tautomerase family.</text>
</comment>
<sequence>MPIVTVQQGPRTVELKRELVARITDAFVDTYKIPADTVQVWFQETSPESWAVAGKLIADK</sequence>
<keyword evidence="5" id="KW-1185">Reference proteome</keyword>
<evidence type="ECO:0000313" key="5">
    <source>
        <dbReference type="Proteomes" id="UP000749040"/>
    </source>
</evidence>
<keyword evidence="2" id="KW-0413">Isomerase</keyword>
<evidence type="ECO:0000259" key="3">
    <source>
        <dbReference type="Pfam" id="PF01361"/>
    </source>
</evidence>
<evidence type="ECO:0000256" key="2">
    <source>
        <dbReference type="ARBA" id="ARBA00023235"/>
    </source>
</evidence>
<gene>
    <name evidence="4" type="ORF">ITX44_25115</name>
</gene>
<feature type="domain" description="4-oxalocrotonate tautomerase-like" evidence="3">
    <location>
        <begin position="2"/>
        <end position="59"/>
    </location>
</feature>
<comment type="caution">
    <text evidence="4">The sequence shown here is derived from an EMBL/GenBank/DDBJ whole genome shotgun (WGS) entry which is preliminary data.</text>
</comment>
<reference evidence="4 5" key="1">
    <citation type="submission" date="2021-01" db="EMBL/GenBank/DDBJ databases">
        <title>Streptomyces acididurans sp. nov., isolated from a peat swamp forest soil.</title>
        <authorList>
            <person name="Chantavorakit T."/>
            <person name="Duangmal K."/>
        </authorList>
    </citation>
    <scope>NUCLEOTIDE SEQUENCE [LARGE SCALE GENOMIC DNA]</scope>
    <source>
        <strain evidence="4 5">KK5PA1</strain>
    </source>
</reference>
<proteinExistence type="inferred from homology"/>
<name>A0ABS2TWP0_9ACTN</name>
<dbReference type="InterPro" id="IPR004370">
    <property type="entry name" value="4-OT-like_dom"/>
</dbReference>
<dbReference type="InterPro" id="IPR014347">
    <property type="entry name" value="Tautomerase/MIF_sf"/>
</dbReference>
<dbReference type="Gene3D" id="3.30.429.10">
    <property type="entry name" value="Macrophage Migration Inhibitory Factor"/>
    <property type="match status" value="1"/>
</dbReference>
<protein>
    <submittedName>
        <fullName evidence="4">4-oxalocrotonate tautomerase family protein</fullName>
    </submittedName>
</protein>